<keyword evidence="2" id="KW-1133">Transmembrane helix</keyword>
<reference evidence="3 4" key="1">
    <citation type="submission" date="2024-12" db="EMBL/GenBank/DDBJ databases">
        <title>Forecasting of Potato common scab and diversities of Pathogenic streptomyces spp. in china.</title>
        <authorList>
            <person name="Handique U."/>
            <person name="Wu J."/>
        </authorList>
    </citation>
    <scope>NUCLEOTIDE SEQUENCE [LARGE SCALE GENOMIC DNA]</scope>
    <source>
        <strain evidence="3 4">ZRIMU1585</strain>
    </source>
</reference>
<evidence type="ECO:0000313" key="4">
    <source>
        <dbReference type="Proteomes" id="UP001631993"/>
    </source>
</evidence>
<evidence type="ECO:0000313" key="3">
    <source>
        <dbReference type="EMBL" id="MFM9649789.1"/>
    </source>
</evidence>
<evidence type="ECO:0000256" key="2">
    <source>
        <dbReference type="SAM" id="Phobius"/>
    </source>
</evidence>
<evidence type="ECO:0000256" key="1">
    <source>
        <dbReference type="SAM" id="MobiDB-lite"/>
    </source>
</evidence>
<dbReference type="RefSeq" id="WP_369279814.1">
    <property type="nucleotide sequence ID" value="NZ_JBJVMW010000010.1"/>
</dbReference>
<protein>
    <submittedName>
        <fullName evidence="3">Uncharacterized protein</fullName>
    </submittedName>
</protein>
<keyword evidence="2" id="KW-0472">Membrane</keyword>
<keyword evidence="2" id="KW-0812">Transmembrane</keyword>
<dbReference type="EMBL" id="JBJVNE010000014">
    <property type="protein sequence ID" value="MFM9649789.1"/>
    <property type="molecule type" value="Genomic_DNA"/>
</dbReference>
<gene>
    <name evidence="3" type="ORF">ACKI1S_27035</name>
</gene>
<feature type="transmembrane region" description="Helical" evidence="2">
    <location>
        <begin position="6"/>
        <end position="25"/>
    </location>
</feature>
<comment type="caution">
    <text evidence="3">The sequence shown here is derived from an EMBL/GenBank/DDBJ whole genome shotgun (WGS) entry which is preliminary data.</text>
</comment>
<sequence>MNGWLGLAGAIVTVLGVIATGYFTYRGGRTAASIQTAPAVKATDFAVLQATVERVDKENGELRQWKRHTDALLRAFSWSSDRWCRQMERAGIEPEPPHPLVEEYNRTGV</sequence>
<feature type="region of interest" description="Disordered" evidence="1">
    <location>
        <begin position="89"/>
        <end position="109"/>
    </location>
</feature>
<proteinExistence type="predicted"/>
<accession>A0ABW9IRZ7</accession>
<organism evidence="3 4">
    <name type="scientific">Streptomyces galilaeus</name>
    <dbReference type="NCBI Taxonomy" id="33899"/>
    <lineage>
        <taxon>Bacteria</taxon>
        <taxon>Bacillati</taxon>
        <taxon>Actinomycetota</taxon>
        <taxon>Actinomycetes</taxon>
        <taxon>Kitasatosporales</taxon>
        <taxon>Streptomycetaceae</taxon>
        <taxon>Streptomyces</taxon>
    </lineage>
</organism>
<name>A0ABW9IRZ7_STRGJ</name>
<dbReference type="Proteomes" id="UP001631993">
    <property type="component" value="Unassembled WGS sequence"/>
</dbReference>
<keyword evidence="4" id="KW-1185">Reference proteome</keyword>